<organism evidence="4 5">
    <name type="scientific">Emericellopsis cladophorae</name>
    <dbReference type="NCBI Taxonomy" id="2686198"/>
    <lineage>
        <taxon>Eukaryota</taxon>
        <taxon>Fungi</taxon>
        <taxon>Dikarya</taxon>
        <taxon>Ascomycota</taxon>
        <taxon>Pezizomycotina</taxon>
        <taxon>Sordariomycetes</taxon>
        <taxon>Hypocreomycetidae</taxon>
        <taxon>Hypocreales</taxon>
        <taxon>Bionectriaceae</taxon>
        <taxon>Emericellopsis</taxon>
    </lineage>
</organism>
<comment type="caution">
    <text evidence="4">The sequence shown here is derived from an EMBL/GenBank/DDBJ whole genome shotgun (WGS) entry which is preliminary data.</text>
</comment>
<reference evidence="4" key="1">
    <citation type="journal article" date="2021" name="J Fungi (Basel)">
        <title>Genomic and Metabolomic Analyses of the Marine Fungus Emericellopsis cladophorae: Insights into Saltwater Adaptability Mechanisms and Its Biosynthetic Potential.</title>
        <authorList>
            <person name="Goncalves M.F.M."/>
            <person name="Hilario S."/>
            <person name="Van de Peer Y."/>
            <person name="Esteves A.C."/>
            <person name="Alves A."/>
        </authorList>
    </citation>
    <scope>NUCLEOTIDE SEQUENCE</scope>
    <source>
        <strain evidence="4">MUM 19.33</strain>
    </source>
</reference>
<dbReference type="GO" id="GO:0005762">
    <property type="term" value="C:mitochondrial large ribosomal subunit"/>
    <property type="evidence" value="ECO:0007669"/>
    <property type="project" value="TreeGrafter"/>
</dbReference>
<protein>
    <submittedName>
        <fullName evidence="4">54S ribosomal protein-like protein</fullName>
    </submittedName>
</protein>
<dbReference type="SUPFAM" id="SSF143800">
    <property type="entry name" value="L28p-like"/>
    <property type="match status" value="1"/>
</dbReference>
<dbReference type="InterPro" id="IPR037147">
    <property type="entry name" value="Ribosomal_bL28_sf"/>
</dbReference>
<evidence type="ECO:0000313" key="4">
    <source>
        <dbReference type="EMBL" id="KAI6780331.1"/>
    </source>
</evidence>
<dbReference type="GeneID" id="75831917"/>
<keyword evidence="3" id="KW-0687">Ribonucleoprotein</keyword>
<comment type="similarity">
    <text evidence="1">Belongs to the bacterial ribosomal protein bL28 family.</text>
</comment>
<dbReference type="PANTHER" id="PTHR13528">
    <property type="entry name" value="39S RIBOSOMAL PROTEIN L28, MITOCHONDRIAL"/>
    <property type="match status" value="1"/>
</dbReference>
<reference evidence="4" key="2">
    <citation type="submission" date="2022-07" db="EMBL/GenBank/DDBJ databases">
        <authorList>
            <person name="Goncalves M.F.M."/>
            <person name="Hilario S."/>
            <person name="Van De Peer Y."/>
            <person name="Esteves A.C."/>
            <person name="Alves A."/>
        </authorList>
    </citation>
    <scope>NUCLEOTIDE SEQUENCE</scope>
    <source>
        <strain evidence="4">MUM 19.33</strain>
    </source>
</reference>
<sequence>MSSFTAPLRSSLAKPSSSRLFSTTSTLQTKTIQPQNLPAIACPPYPYGPRLIYKQSNKGLYGTTRVRFGNNVSAPHKVKTQRFWRPNVHIRIYDVASLGCKVRTKLTMRVLKTIKKEGGLENYLLKEKAARIKELGPTGWKLRWAVMQTKAVRDKFNEERLAKGLEPRPWTEEDARMLRFALDHATPGKLSVEGRGVLAELKARDVFTLGNEELGEVVGDEITDETEPELLAREELEQEAEVGREGHLKV</sequence>
<dbReference type="Proteomes" id="UP001055219">
    <property type="component" value="Unassembled WGS sequence"/>
</dbReference>
<dbReference type="InterPro" id="IPR026569">
    <property type="entry name" value="Ribosomal_bL28"/>
</dbReference>
<dbReference type="PANTHER" id="PTHR13528:SF2">
    <property type="entry name" value="LARGE RIBOSOMAL SUBUNIT PROTEIN BL28M"/>
    <property type="match status" value="1"/>
</dbReference>
<gene>
    <name evidence="4" type="ORF">J7T54_005433</name>
</gene>
<keyword evidence="5" id="KW-1185">Reference proteome</keyword>
<evidence type="ECO:0000256" key="2">
    <source>
        <dbReference type="ARBA" id="ARBA00022980"/>
    </source>
</evidence>
<dbReference type="RefSeq" id="XP_051361187.1">
    <property type="nucleotide sequence ID" value="XM_051507653.1"/>
</dbReference>
<proteinExistence type="inferred from homology"/>
<keyword evidence="2 4" id="KW-0689">Ribosomal protein</keyword>
<name>A0A9P9XZ65_9HYPO</name>
<evidence type="ECO:0000256" key="3">
    <source>
        <dbReference type="ARBA" id="ARBA00023274"/>
    </source>
</evidence>
<dbReference type="InterPro" id="IPR034704">
    <property type="entry name" value="Ribosomal_bL28/bL31-like_sf"/>
</dbReference>
<dbReference type="OrthoDB" id="361870at2759"/>
<accession>A0A9P9XZ65</accession>
<evidence type="ECO:0000256" key="1">
    <source>
        <dbReference type="ARBA" id="ARBA00008760"/>
    </source>
</evidence>
<dbReference type="Gene3D" id="2.30.170.40">
    <property type="entry name" value="Ribosomal protein L28/L24"/>
    <property type="match status" value="1"/>
</dbReference>
<dbReference type="Pfam" id="PF00830">
    <property type="entry name" value="Ribosomal_L28"/>
    <property type="match status" value="1"/>
</dbReference>
<dbReference type="AlphaFoldDB" id="A0A9P9XZ65"/>
<dbReference type="EMBL" id="JAGIXG020000034">
    <property type="protein sequence ID" value="KAI6780331.1"/>
    <property type="molecule type" value="Genomic_DNA"/>
</dbReference>
<evidence type="ECO:0000313" key="5">
    <source>
        <dbReference type="Proteomes" id="UP001055219"/>
    </source>
</evidence>
<dbReference type="GO" id="GO:0003735">
    <property type="term" value="F:structural constituent of ribosome"/>
    <property type="evidence" value="ECO:0007669"/>
    <property type="project" value="InterPro"/>
</dbReference>